<protein>
    <submittedName>
        <fullName evidence="4">WD repeat-containing protein 41</fullName>
    </submittedName>
</protein>
<dbReference type="PROSITE" id="PS50082">
    <property type="entry name" value="WD_REPEATS_2"/>
    <property type="match status" value="3"/>
</dbReference>
<proteinExistence type="predicted"/>
<evidence type="ECO:0000256" key="2">
    <source>
        <dbReference type="ARBA" id="ARBA00022737"/>
    </source>
</evidence>
<organism evidence="4 5">
    <name type="scientific">Geodia barretti</name>
    <name type="common">Barrett's horny sponge</name>
    <dbReference type="NCBI Taxonomy" id="519541"/>
    <lineage>
        <taxon>Eukaryota</taxon>
        <taxon>Metazoa</taxon>
        <taxon>Porifera</taxon>
        <taxon>Demospongiae</taxon>
        <taxon>Heteroscleromorpha</taxon>
        <taxon>Tetractinellida</taxon>
        <taxon>Astrophorina</taxon>
        <taxon>Geodiidae</taxon>
        <taxon>Geodia</taxon>
    </lineage>
</organism>
<keyword evidence="2" id="KW-0677">Repeat</keyword>
<dbReference type="InterPro" id="IPR020472">
    <property type="entry name" value="WD40_PAC1"/>
</dbReference>
<evidence type="ECO:0000256" key="1">
    <source>
        <dbReference type="ARBA" id="ARBA00022574"/>
    </source>
</evidence>
<dbReference type="SMART" id="SM00320">
    <property type="entry name" value="WD40"/>
    <property type="match status" value="6"/>
</dbReference>
<comment type="caution">
    <text evidence="4">The sequence shown here is derived from an EMBL/GenBank/DDBJ whole genome shotgun (WGS) entry which is preliminary data.</text>
</comment>
<dbReference type="Pfam" id="PF25178">
    <property type="entry name" value="Beta-prop_WDR41"/>
    <property type="match status" value="1"/>
</dbReference>
<keyword evidence="5" id="KW-1185">Reference proteome</keyword>
<dbReference type="AlphaFoldDB" id="A0AA35W6E7"/>
<feature type="repeat" description="WD" evidence="3">
    <location>
        <begin position="343"/>
        <end position="374"/>
    </location>
</feature>
<feature type="repeat" description="WD" evidence="3">
    <location>
        <begin position="90"/>
        <end position="135"/>
    </location>
</feature>
<dbReference type="PANTHER" id="PTHR22805">
    <property type="entry name" value="WDR41-RELATED"/>
    <property type="match status" value="1"/>
</dbReference>
<evidence type="ECO:0000313" key="5">
    <source>
        <dbReference type="Proteomes" id="UP001174909"/>
    </source>
</evidence>
<dbReference type="Gene3D" id="2.130.10.10">
    <property type="entry name" value="YVTN repeat-like/Quinoprotein amine dehydrogenase"/>
    <property type="match status" value="2"/>
</dbReference>
<dbReference type="GO" id="GO:0010506">
    <property type="term" value="P:regulation of autophagy"/>
    <property type="evidence" value="ECO:0007669"/>
    <property type="project" value="InterPro"/>
</dbReference>
<name>A0AA35W6E7_GEOBA</name>
<dbReference type="SUPFAM" id="SSF117289">
    <property type="entry name" value="Nucleoporin domain"/>
    <property type="match status" value="1"/>
</dbReference>
<dbReference type="InterPro" id="IPR001680">
    <property type="entry name" value="WD40_rpt"/>
</dbReference>
<dbReference type="GO" id="GO:0005765">
    <property type="term" value="C:lysosomal membrane"/>
    <property type="evidence" value="ECO:0007669"/>
    <property type="project" value="TreeGrafter"/>
</dbReference>
<dbReference type="InterPro" id="IPR036322">
    <property type="entry name" value="WD40_repeat_dom_sf"/>
</dbReference>
<feature type="repeat" description="WD" evidence="3">
    <location>
        <begin position="49"/>
        <end position="89"/>
    </location>
</feature>
<dbReference type="InterPro" id="IPR040102">
    <property type="entry name" value="WDR41"/>
</dbReference>
<dbReference type="PROSITE" id="PS00678">
    <property type="entry name" value="WD_REPEATS_1"/>
    <property type="match status" value="1"/>
</dbReference>
<dbReference type="PROSITE" id="PS50294">
    <property type="entry name" value="WD_REPEATS_REGION"/>
    <property type="match status" value="1"/>
</dbReference>
<sequence length="459" mass="50366">MASISALRRWLSGDRYPQDARRPPAKVDDTYQTVQDDQPHNPYTEALLLHGHSGPVLKICNIPGNRFVTLSDDTLIIVWDAESGSRLQVLRGHTAAVTCVLSLPRSSSEEDIIMTGSLDKSLRLWNLNSEEMVIEEGPCVRAVTDHSGAILCLTQLGHDLVCSGGHDLCLWDTNGALLDKFDRCTLPDTSDVHTVLRLETAHLSVVAASNYKCLSVFDIEKPMLTDKGCYKFMRDQKRRYLNQSHVYPITFLSGISASFFASGCQGGSIIVWSVQHLSALKIFYCLPQPQRELTTTEFTKVSCIEVVAEGYVFAAVGCGFKMYDVLGQEKDAAGHPKPLVSHTCAHLLPLTSLTFLQDRAQLVTVAEDKTMRLWGSPAARQRREGEGNGHATQGKSAIEMFIGPTSRKSSLPTVPLLLGELHLHAGVIKVLSALEEQGVVTGGDDGSLVLWKVHSQFLL</sequence>
<keyword evidence="1 3" id="KW-0853">WD repeat</keyword>
<dbReference type="PRINTS" id="PR00320">
    <property type="entry name" value="GPROTEINBRPT"/>
</dbReference>
<evidence type="ECO:0000313" key="4">
    <source>
        <dbReference type="EMBL" id="CAI8009069.1"/>
    </source>
</evidence>
<dbReference type="Proteomes" id="UP001174909">
    <property type="component" value="Unassembled WGS sequence"/>
</dbReference>
<accession>A0AA35W6E7</accession>
<dbReference type="EMBL" id="CASHTH010000919">
    <property type="protein sequence ID" value="CAI8009069.1"/>
    <property type="molecule type" value="Genomic_DNA"/>
</dbReference>
<dbReference type="InterPro" id="IPR015943">
    <property type="entry name" value="WD40/YVTN_repeat-like_dom_sf"/>
</dbReference>
<dbReference type="SUPFAM" id="SSF50978">
    <property type="entry name" value="WD40 repeat-like"/>
    <property type="match status" value="1"/>
</dbReference>
<dbReference type="InterPro" id="IPR019775">
    <property type="entry name" value="WD40_repeat_CS"/>
</dbReference>
<dbReference type="PANTHER" id="PTHR22805:SF2">
    <property type="entry name" value="WD REPEAT-CONTAINING PROTEIN 41"/>
    <property type="match status" value="1"/>
</dbReference>
<evidence type="ECO:0000256" key="3">
    <source>
        <dbReference type="PROSITE-ProRule" id="PRU00221"/>
    </source>
</evidence>
<reference evidence="4" key="1">
    <citation type="submission" date="2023-03" db="EMBL/GenBank/DDBJ databases">
        <authorList>
            <person name="Steffen K."/>
            <person name="Cardenas P."/>
        </authorList>
    </citation>
    <scope>NUCLEOTIDE SEQUENCE</scope>
</reference>
<gene>
    <name evidence="4" type="ORF">GBAR_LOCUS6142</name>
</gene>